<sequence length="440" mass="46334">MASTPKETTTKTSTEPWSGAKPYLEDQYATIDKAIKAGQPAYYPGSTVIDQSDATKTAQSSIINTATNGSPLIGNAHDAVNGVTTGAAFDPTGANTLKAGTGYTNSGIAATQSLSDVLSGNANPATAMLQGTANGDYLNSNPYLQQAISNANQPLIDDYMQKVAPGIDSQFAAGGRNGSGAFAATRNSSDKTFTDAIAKQTADIMNTNYANERQNQIGAQNSIGSLYNANAQNALAAAGQLGSQNQAQQDSRNAAASSLMSGQNAQANTQLQGAGMAGDQRALDYMDADKLAGVGAQKDAYKDLQLQADIDRWNYDQNKDINAASQFANVLNGGGYNTQTTTKPVYSNGLSTGLGALGSIASIFGMLCDIRAKENIRFVGYMLNGTRVYEFTYKNDPSGQVYEGPMAQEVEITRPHAVREIDGFKRIDHRALIGEPAYVQ</sequence>
<dbReference type="EMBL" id="VISO01000002">
    <property type="protein sequence ID" value="TVZ72843.1"/>
    <property type="molecule type" value="Genomic_DNA"/>
</dbReference>
<feature type="region of interest" description="Disordered" evidence="1">
    <location>
        <begin position="242"/>
        <end position="264"/>
    </location>
</feature>
<dbReference type="AlphaFoldDB" id="A0A559TE15"/>
<organism evidence="2 3">
    <name type="scientific">Rhizobium mongolense USDA 1844</name>
    <dbReference type="NCBI Taxonomy" id="1079460"/>
    <lineage>
        <taxon>Bacteria</taxon>
        <taxon>Pseudomonadati</taxon>
        <taxon>Pseudomonadota</taxon>
        <taxon>Alphaproteobacteria</taxon>
        <taxon>Hyphomicrobiales</taxon>
        <taxon>Rhizobiaceae</taxon>
        <taxon>Rhizobium/Agrobacterium group</taxon>
        <taxon>Rhizobium</taxon>
    </lineage>
</organism>
<feature type="compositionally biased region" description="Low complexity" evidence="1">
    <location>
        <begin position="1"/>
        <end position="16"/>
    </location>
</feature>
<reference evidence="2 3" key="1">
    <citation type="submission" date="2019-06" db="EMBL/GenBank/DDBJ databases">
        <title>Pac Bio to generate improved reference genome sequences for organisms with transposon mutant libraries (support for FEBA project).</title>
        <authorList>
            <person name="Blow M."/>
        </authorList>
    </citation>
    <scope>NUCLEOTIDE SEQUENCE [LARGE SCALE GENOMIC DNA]</scope>
    <source>
        <strain evidence="2 3">USDA 1844</strain>
    </source>
</reference>
<proteinExistence type="predicted"/>
<feature type="region of interest" description="Disordered" evidence="1">
    <location>
        <begin position="1"/>
        <end position="22"/>
    </location>
</feature>
<comment type="caution">
    <text evidence="2">The sequence shown here is derived from an EMBL/GenBank/DDBJ whole genome shotgun (WGS) entry which is preliminary data.</text>
</comment>
<feature type="compositionally biased region" description="Polar residues" evidence="1">
    <location>
        <begin position="250"/>
        <end position="264"/>
    </location>
</feature>
<evidence type="ECO:0000313" key="3">
    <source>
        <dbReference type="Proteomes" id="UP000319824"/>
    </source>
</evidence>
<gene>
    <name evidence="2" type="ORF">BCL32_1030</name>
</gene>
<name>A0A559TE15_9HYPH</name>
<accession>A0A559TE15</accession>
<dbReference type="RefSeq" id="WP_022717898.1">
    <property type="nucleotide sequence ID" value="NZ_ATTQ01000019.1"/>
</dbReference>
<protein>
    <submittedName>
        <fullName evidence="2">Uncharacterized protein</fullName>
    </submittedName>
</protein>
<dbReference type="Proteomes" id="UP000319824">
    <property type="component" value="Unassembled WGS sequence"/>
</dbReference>
<evidence type="ECO:0000313" key="2">
    <source>
        <dbReference type="EMBL" id="TVZ72843.1"/>
    </source>
</evidence>
<evidence type="ECO:0000256" key="1">
    <source>
        <dbReference type="SAM" id="MobiDB-lite"/>
    </source>
</evidence>